<dbReference type="PANTHER" id="PTHR45348:SF2">
    <property type="entry name" value="ZINC-TYPE ALCOHOL DEHYDROGENASE-LIKE PROTEIN C2E1P3.01"/>
    <property type="match status" value="1"/>
</dbReference>
<comment type="subunit">
    <text evidence="2">Monomer.</text>
</comment>
<sequence length="392" mass="42851">MRSSRKKRRSTLKSNKAQPPTIIGISAKSLVRIESDEIISTLESELQSPSIPSTQQAFTVAAKRKYALVYDFPTPQIQHPREVMVRNHAVALNPIDWKSVDYNFCLPAFPWVTGRESAGVVVAVGDDVKCCKVGDKVWTSTYYKDVRAGCFQEYVVLPEHTVTAIPSEMSFESASCLGVGALTAAMTLWKWMDVPMTSRQISSRTTQQQSPILIWGGGAVTGQFATQLAAKAGLSVIVVCSQRTKSLLQELGASHVVTRDGKSDQDIVEEVRRIGEDRITRAIDLVGAKTVPFTLQCLSATKPATLAPLAMMASDQAIPDNVTVPNIEMKRFVLDEGSRVYSQEVKGLVSRNELRLPAMEVVEGGLGQVEQGLERLKSGQTEGKKLVVSLAR</sequence>
<dbReference type="InterPro" id="IPR047122">
    <property type="entry name" value="Trans-enoyl_RdTase-like"/>
</dbReference>
<dbReference type="Pfam" id="PF08240">
    <property type="entry name" value="ADH_N"/>
    <property type="match status" value="1"/>
</dbReference>
<dbReference type="GO" id="GO:0016651">
    <property type="term" value="F:oxidoreductase activity, acting on NAD(P)H"/>
    <property type="evidence" value="ECO:0007669"/>
    <property type="project" value="InterPro"/>
</dbReference>
<evidence type="ECO:0000256" key="3">
    <source>
        <dbReference type="ARBA" id="ARBA00023002"/>
    </source>
</evidence>
<organism evidence="5 6">
    <name type="scientific">Teratosphaeria nubilosa</name>
    <dbReference type="NCBI Taxonomy" id="161662"/>
    <lineage>
        <taxon>Eukaryota</taxon>
        <taxon>Fungi</taxon>
        <taxon>Dikarya</taxon>
        <taxon>Ascomycota</taxon>
        <taxon>Pezizomycotina</taxon>
        <taxon>Dothideomycetes</taxon>
        <taxon>Dothideomycetidae</taxon>
        <taxon>Mycosphaerellales</taxon>
        <taxon>Teratosphaeriaceae</taxon>
        <taxon>Teratosphaeria</taxon>
    </lineage>
</organism>
<dbReference type="AlphaFoldDB" id="A0A6G1L666"/>
<dbReference type="InterPro" id="IPR020843">
    <property type="entry name" value="ER"/>
</dbReference>
<evidence type="ECO:0000259" key="4">
    <source>
        <dbReference type="SMART" id="SM00829"/>
    </source>
</evidence>
<dbReference type="InterPro" id="IPR013154">
    <property type="entry name" value="ADH-like_N"/>
</dbReference>
<reference evidence="5" key="1">
    <citation type="journal article" date="2020" name="Stud. Mycol.">
        <title>101 Dothideomycetes genomes: a test case for predicting lifestyles and emergence of pathogens.</title>
        <authorList>
            <person name="Haridas S."/>
            <person name="Albert R."/>
            <person name="Binder M."/>
            <person name="Bloem J."/>
            <person name="Labutti K."/>
            <person name="Salamov A."/>
            <person name="Andreopoulos B."/>
            <person name="Baker S."/>
            <person name="Barry K."/>
            <person name="Bills G."/>
            <person name="Bluhm B."/>
            <person name="Cannon C."/>
            <person name="Castanera R."/>
            <person name="Culley D."/>
            <person name="Daum C."/>
            <person name="Ezra D."/>
            <person name="Gonzalez J."/>
            <person name="Henrissat B."/>
            <person name="Kuo A."/>
            <person name="Liang C."/>
            <person name="Lipzen A."/>
            <person name="Lutzoni F."/>
            <person name="Magnuson J."/>
            <person name="Mondo S."/>
            <person name="Nolan M."/>
            <person name="Ohm R."/>
            <person name="Pangilinan J."/>
            <person name="Park H.-J."/>
            <person name="Ramirez L."/>
            <person name="Alfaro M."/>
            <person name="Sun H."/>
            <person name="Tritt A."/>
            <person name="Yoshinaga Y."/>
            <person name="Zwiers L.-H."/>
            <person name="Turgeon B."/>
            <person name="Goodwin S."/>
            <person name="Spatafora J."/>
            <person name="Crous P."/>
            <person name="Grigoriev I."/>
        </authorList>
    </citation>
    <scope>NUCLEOTIDE SEQUENCE</scope>
    <source>
        <strain evidence="5">CBS 116005</strain>
    </source>
</reference>
<dbReference type="Gene3D" id="3.90.180.10">
    <property type="entry name" value="Medium-chain alcohol dehydrogenases, catalytic domain"/>
    <property type="match status" value="1"/>
</dbReference>
<dbReference type="InterPro" id="IPR013149">
    <property type="entry name" value="ADH-like_C"/>
</dbReference>
<dbReference type="SUPFAM" id="SSF50129">
    <property type="entry name" value="GroES-like"/>
    <property type="match status" value="1"/>
</dbReference>
<keyword evidence="6" id="KW-1185">Reference proteome</keyword>
<dbReference type="EMBL" id="ML995845">
    <property type="protein sequence ID" value="KAF2768367.1"/>
    <property type="molecule type" value="Genomic_DNA"/>
</dbReference>
<dbReference type="SMART" id="SM00829">
    <property type="entry name" value="PKS_ER"/>
    <property type="match status" value="1"/>
</dbReference>
<proteinExistence type="inferred from homology"/>
<dbReference type="CDD" id="cd08249">
    <property type="entry name" value="enoyl_reductase_like"/>
    <property type="match status" value="1"/>
</dbReference>
<protein>
    <submittedName>
        <fullName evidence="5">GroES-like protein</fullName>
    </submittedName>
</protein>
<dbReference type="PANTHER" id="PTHR45348">
    <property type="entry name" value="HYPOTHETICAL OXIDOREDUCTASE (EUROFUNG)"/>
    <property type="match status" value="1"/>
</dbReference>
<evidence type="ECO:0000256" key="2">
    <source>
        <dbReference type="ARBA" id="ARBA00011245"/>
    </source>
</evidence>
<dbReference type="OrthoDB" id="10257049at2759"/>
<dbReference type="Pfam" id="PF00107">
    <property type="entry name" value="ADH_zinc_N"/>
    <property type="match status" value="1"/>
</dbReference>
<dbReference type="Proteomes" id="UP000799436">
    <property type="component" value="Unassembled WGS sequence"/>
</dbReference>
<name>A0A6G1L666_9PEZI</name>
<evidence type="ECO:0000256" key="1">
    <source>
        <dbReference type="ARBA" id="ARBA00008072"/>
    </source>
</evidence>
<accession>A0A6G1L666</accession>
<dbReference type="InterPro" id="IPR011032">
    <property type="entry name" value="GroES-like_sf"/>
</dbReference>
<dbReference type="InterPro" id="IPR036291">
    <property type="entry name" value="NAD(P)-bd_dom_sf"/>
</dbReference>
<feature type="domain" description="Enoyl reductase (ER)" evidence="4">
    <location>
        <begin position="63"/>
        <end position="387"/>
    </location>
</feature>
<evidence type="ECO:0000313" key="6">
    <source>
        <dbReference type="Proteomes" id="UP000799436"/>
    </source>
</evidence>
<dbReference type="SUPFAM" id="SSF51735">
    <property type="entry name" value="NAD(P)-binding Rossmann-fold domains"/>
    <property type="match status" value="1"/>
</dbReference>
<keyword evidence="3" id="KW-0560">Oxidoreductase</keyword>
<dbReference type="Gene3D" id="3.40.50.720">
    <property type="entry name" value="NAD(P)-binding Rossmann-like Domain"/>
    <property type="match status" value="1"/>
</dbReference>
<gene>
    <name evidence="5" type="ORF">EJ03DRAFT_274308</name>
</gene>
<evidence type="ECO:0000313" key="5">
    <source>
        <dbReference type="EMBL" id="KAF2768367.1"/>
    </source>
</evidence>
<comment type="similarity">
    <text evidence="1">Belongs to the zinc-containing alcohol dehydrogenase family.</text>
</comment>